<dbReference type="Gene3D" id="3.90.550.10">
    <property type="entry name" value="Spore Coat Polysaccharide Biosynthesis Protein SpsA, Chain A"/>
    <property type="match status" value="1"/>
</dbReference>
<dbReference type="PANTHER" id="PTHR48090:SF7">
    <property type="entry name" value="RFBJ PROTEIN"/>
    <property type="match status" value="1"/>
</dbReference>
<keyword evidence="2" id="KW-0808">Transferase</keyword>
<evidence type="ECO:0000313" key="2">
    <source>
        <dbReference type="EMBL" id="EAY25319.1"/>
    </source>
</evidence>
<dbReference type="PANTHER" id="PTHR48090">
    <property type="entry name" value="UNDECAPRENYL-PHOSPHATE 4-DEOXY-4-FORMAMIDO-L-ARABINOSE TRANSFERASE-RELATED"/>
    <property type="match status" value="1"/>
</dbReference>
<proteinExistence type="predicted"/>
<dbReference type="InterPro" id="IPR029044">
    <property type="entry name" value="Nucleotide-diphossugar_trans"/>
</dbReference>
<comment type="caution">
    <text evidence="2">The sequence shown here is derived from an EMBL/GenBank/DDBJ whole genome shotgun (WGS) entry which is preliminary data.</text>
</comment>
<dbReference type="CDD" id="cd04179">
    <property type="entry name" value="DPM_DPG-synthase_like"/>
    <property type="match status" value="1"/>
</dbReference>
<dbReference type="EMBL" id="AAWS01000050">
    <property type="protein sequence ID" value="EAY25319.1"/>
    <property type="molecule type" value="Genomic_DNA"/>
</dbReference>
<dbReference type="AlphaFoldDB" id="A1ZW81"/>
<sequence>MFFAKDNGYPMKKYFYRLLAKYLAFYIRSSDEVTEVSPKNKWLLQYLGHPLAHSITHLPLAQDQLLAKKTAYVVLNGNLHYERDIQAFLTNLQQLCTAQTRVMVCYYNALWRPLTHLATRWGFRSHLPEQNWFSASDLKNFGLLADYEIVSEQQRILCPIYIPLVSYLLNRWLAPLPLFRWFTLVRIAVLRPLQANRWAQPSVSVVVAARNEAGNIENIVKRLPKMGDHDELILVEGNSGDDTWEEIKRVQATYKGKVNIKIAQQPGKGKGDAVRKGFALATQDILMILDADLTVSPEDLPKFYQAIVHNKGEFINGSRLVYPMENKAMRFFNLLGNKAFAKAFSFLLNQRFKDTLCGTKVISRHNYLRLAQHRSFFGDFDPFGDFDLLFGSARLGLKIVEIPVSYKARTYGKTNIKRWSQGFLLLKMVWFAARKIKFI</sequence>
<dbReference type="Pfam" id="PF00535">
    <property type="entry name" value="Glycos_transf_2"/>
    <property type="match status" value="1"/>
</dbReference>
<evidence type="ECO:0000313" key="3">
    <source>
        <dbReference type="Proteomes" id="UP000004095"/>
    </source>
</evidence>
<reference evidence="2 3" key="1">
    <citation type="submission" date="2007-01" db="EMBL/GenBank/DDBJ databases">
        <authorList>
            <person name="Haygood M."/>
            <person name="Podell S."/>
            <person name="Anderson C."/>
            <person name="Hopkinson B."/>
            <person name="Roe K."/>
            <person name="Barbeau K."/>
            <person name="Gaasterland T."/>
            <person name="Ferriera S."/>
            <person name="Johnson J."/>
            <person name="Kravitz S."/>
            <person name="Beeson K."/>
            <person name="Sutton G."/>
            <person name="Rogers Y.-H."/>
            <person name="Friedman R."/>
            <person name="Frazier M."/>
            <person name="Venter J.C."/>
        </authorList>
    </citation>
    <scope>NUCLEOTIDE SEQUENCE [LARGE SCALE GENOMIC DNA]</scope>
    <source>
        <strain evidence="2 3">ATCC 23134</strain>
    </source>
</reference>
<protein>
    <submittedName>
        <fullName evidence="2">Glycosyltransferase</fullName>
    </submittedName>
</protein>
<feature type="domain" description="Glycosyltransferase 2-like" evidence="1">
    <location>
        <begin position="204"/>
        <end position="334"/>
    </location>
</feature>
<accession>A1ZW81</accession>
<organism evidence="2 3">
    <name type="scientific">Microscilla marina ATCC 23134</name>
    <dbReference type="NCBI Taxonomy" id="313606"/>
    <lineage>
        <taxon>Bacteria</taxon>
        <taxon>Pseudomonadati</taxon>
        <taxon>Bacteroidota</taxon>
        <taxon>Cytophagia</taxon>
        <taxon>Cytophagales</taxon>
        <taxon>Microscillaceae</taxon>
        <taxon>Microscilla</taxon>
    </lineage>
</organism>
<dbReference type="GO" id="GO:0016740">
    <property type="term" value="F:transferase activity"/>
    <property type="evidence" value="ECO:0007669"/>
    <property type="project" value="UniProtKB-KW"/>
</dbReference>
<dbReference type="SUPFAM" id="SSF53448">
    <property type="entry name" value="Nucleotide-diphospho-sugar transferases"/>
    <property type="match status" value="1"/>
</dbReference>
<dbReference type="InterPro" id="IPR001173">
    <property type="entry name" value="Glyco_trans_2-like"/>
</dbReference>
<dbReference type="Proteomes" id="UP000004095">
    <property type="component" value="Unassembled WGS sequence"/>
</dbReference>
<gene>
    <name evidence="2" type="ORF">M23134_04500</name>
</gene>
<name>A1ZW81_MICM2</name>
<dbReference type="InterPro" id="IPR050256">
    <property type="entry name" value="Glycosyltransferase_2"/>
</dbReference>
<keyword evidence="3" id="KW-1185">Reference proteome</keyword>
<evidence type="ECO:0000259" key="1">
    <source>
        <dbReference type="Pfam" id="PF00535"/>
    </source>
</evidence>
<dbReference type="eggNOG" id="COG1215">
    <property type="taxonomic scope" value="Bacteria"/>
</dbReference>